<evidence type="ECO:0000313" key="2">
    <source>
        <dbReference type="Proteomes" id="UP000694865"/>
    </source>
</evidence>
<dbReference type="InterPro" id="IPR001173">
    <property type="entry name" value="Glyco_trans_2-like"/>
</dbReference>
<accession>A0ABM0LWG0</accession>
<protein>
    <submittedName>
        <fullName evidence="3">Beta-1,4 N-acetylgalactosaminyltransferase 1-like</fullName>
    </submittedName>
</protein>
<sequence>MTVTYNKANSVGIRGQTSTGDIRSISAYLENTTKHTANDDRDDAIDNRMRSVKRRCSCSTLYDKLPTETRATMRIESRASDNRQLKRGEPIIVCAAMSPVNYIGSGLLVEPLKSIPVIGLFISDYTHMPARFNVSIISLGYLGTVSLPCVGVDSASITGNNSEHLEVALYGHIIELNRLLSSIVYTSTVYDIDTRDTIEIRFLNFDPVHISVHIKRSLIPERFDLISNGDLSQQVTIIVKTFERYEGVLRLIDSVHKFYPNMTIIVADDNRKMKHINRENVKQYGMPFKLGNFPGRNVILSQVRTKYVVYVDDDMFFTNKTKLELMVDKLENRSYHSDLVSGSLTGYRNNTGQAHLMTIDYSDHGMCYRGIERSIPHPSFPNCQWTELSLNFFMAKTSTLRKIWFDNRVPFNRGHIEFWLDALGRTQSIFCKDVWIHHDSQTVNSKSYDNYRWKHGLYTKHIMFQNNLCELNLKLKKRTTVKQQ</sequence>
<name>A0ABM0LWG0_SACKO</name>
<evidence type="ECO:0000259" key="1">
    <source>
        <dbReference type="Pfam" id="PF00535"/>
    </source>
</evidence>
<reference evidence="3" key="1">
    <citation type="submission" date="2025-08" db="UniProtKB">
        <authorList>
            <consortium name="RefSeq"/>
        </authorList>
    </citation>
    <scope>IDENTIFICATION</scope>
    <source>
        <tissue evidence="3">Testes</tissue>
    </source>
</reference>
<evidence type="ECO:0000313" key="3">
    <source>
        <dbReference type="RefSeq" id="XP_006812101.1"/>
    </source>
</evidence>
<proteinExistence type="predicted"/>
<dbReference type="InterPro" id="IPR029044">
    <property type="entry name" value="Nucleotide-diphossugar_trans"/>
</dbReference>
<dbReference type="CDD" id="cd00761">
    <property type="entry name" value="Glyco_tranf_GTA_type"/>
    <property type="match status" value="1"/>
</dbReference>
<dbReference type="Gene3D" id="3.90.550.10">
    <property type="entry name" value="Spore Coat Polysaccharide Biosynthesis Protein SpsA, Chain A"/>
    <property type="match status" value="1"/>
</dbReference>
<dbReference type="Proteomes" id="UP000694865">
    <property type="component" value="Unplaced"/>
</dbReference>
<dbReference type="PANTHER" id="PTHR15046:SF3">
    <property type="entry name" value="BETA-1,4 N-ACETYLGALACTOSAMINYLTRANSFERASE 2-LIKE"/>
    <property type="match status" value="1"/>
</dbReference>
<dbReference type="RefSeq" id="XP_006812101.1">
    <property type="nucleotide sequence ID" value="XM_006812038.1"/>
</dbReference>
<dbReference type="Pfam" id="PF00535">
    <property type="entry name" value="Glycos_transf_2"/>
    <property type="match status" value="1"/>
</dbReference>
<gene>
    <name evidence="3" type="primary">LOC102804391</name>
</gene>
<dbReference type="GeneID" id="102804391"/>
<dbReference type="SUPFAM" id="SSF53448">
    <property type="entry name" value="Nucleotide-diphospho-sugar transferases"/>
    <property type="match status" value="1"/>
</dbReference>
<dbReference type="PANTHER" id="PTHR15046">
    <property type="entry name" value="GLYCO_TRANS_2-LIKE DOMAIN-CONTAINING PROTEIN"/>
    <property type="match status" value="1"/>
</dbReference>
<keyword evidence="2" id="KW-1185">Reference proteome</keyword>
<organism evidence="2 3">
    <name type="scientific">Saccoglossus kowalevskii</name>
    <name type="common">Acorn worm</name>
    <dbReference type="NCBI Taxonomy" id="10224"/>
    <lineage>
        <taxon>Eukaryota</taxon>
        <taxon>Metazoa</taxon>
        <taxon>Hemichordata</taxon>
        <taxon>Enteropneusta</taxon>
        <taxon>Harrimaniidae</taxon>
        <taxon>Saccoglossus</taxon>
    </lineage>
</organism>
<feature type="domain" description="Glycosyltransferase 2-like" evidence="1">
    <location>
        <begin position="236"/>
        <end position="359"/>
    </location>
</feature>